<comment type="caution">
    <text evidence="2">The sequence shown here is derived from an EMBL/GenBank/DDBJ whole genome shotgun (WGS) entry which is preliminary data.</text>
</comment>
<protein>
    <submittedName>
        <fullName evidence="2">FCRL2 protein</fullName>
    </submittedName>
</protein>
<feature type="non-terminal residue" evidence="2">
    <location>
        <position position="81"/>
    </location>
</feature>
<evidence type="ECO:0000313" key="2">
    <source>
        <dbReference type="EMBL" id="NWT32456.1"/>
    </source>
</evidence>
<evidence type="ECO:0000259" key="1">
    <source>
        <dbReference type="PROSITE" id="PS50835"/>
    </source>
</evidence>
<keyword evidence="3" id="KW-1185">Reference proteome</keyword>
<feature type="non-terminal residue" evidence="2">
    <location>
        <position position="1"/>
    </location>
</feature>
<proteinExistence type="predicted"/>
<dbReference type="Gene3D" id="2.60.40.10">
    <property type="entry name" value="Immunoglobulins"/>
    <property type="match status" value="1"/>
</dbReference>
<reference evidence="2 3" key="1">
    <citation type="submission" date="2019-09" db="EMBL/GenBank/DDBJ databases">
        <title>Bird 10,000 Genomes (B10K) Project - Family phase.</title>
        <authorList>
            <person name="Zhang G."/>
        </authorList>
    </citation>
    <scope>NUCLEOTIDE SEQUENCE [LARGE SCALE GENOMIC DNA]</scope>
    <source>
        <strain evidence="2">B10K-DU-001-69</strain>
        <tissue evidence="2">Muscle</tissue>
    </source>
</reference>
<dbReference type="Pfam" id="PF13927">
    <property type="entry name" value="Ig_3"/>
    <property type="match status" value="1"/>
</dbReference>
<dbReference type="InterPro" id="IPR007110">
    <property type="entry name" value="Ig-like_dom"/>
</dbReference>
<dbReference type="SMART" id="SM00409">
    <property type="entry name" value="IG"/>
    <property type="match status" value="1"/>
</dbReference>
<name>A0A7K5MNR0_CARCD</name>
<dbReference type="InterPro" id="IPR036179">
    <property type="entry name" value="Ig-like_dom_sf"/>
</dbReference>
<dbReference type="SUPFAM" id="SSF48726">
    <property type="entry name" value="Immunoglobulin"/>
    <property type="match status" value="1"/>
</dbReference>
<accession>A0A7K5MNR0</accession>
<sequence length="81" mass="8375">PPSGVSLSVQPPSRQVALGDSLVLSCTVPMGTGPLFFSWHQESSGALLGTGPHLELCHVGVNDSSQYQCQASDGDSMTDSD</sequence>
<gene>
    <name evidence="2" type="primary">Fcrl2_1</name>
    <name evidence="2" type="ORF">CARCAR_R15036</name>
</gene>
<dbReference type="PROSITE" id="PS50835">
    <property type="entry name" value="IG_LIKE"/>
    <property type="match status" value="1"/>
</dbReference>
<dbReference type="InterPro" id="IPR013783">
    <property type="entry name" value="Ig-like_fold"/>
</dbReference>
<dbReference type="Proteomes" id="UP000583740">
    <property type="component" value="Unassembled WGS sequence"/>
</dbReference>
<feature type="domain" description="Ig-like" evidence="1">
    <location>
        <begin position="2"/>
        <end position="81"/>
    </location>
</feature>
<organism evidence="2 3">
    <name type="scientific">Cardinalis cardinalis</name>
    <name type="common">Northern cardinal</name>
    <dbReference type="NCBI Taxonomy" id="98964"/>
    <lineage>
        <taxon>Eukaryota</taxon>
        <taxon>Metazoa</taxon>
        <taxon>Chordata</taxon>
        <taxon>Craniata</taxon>
        <taxon>Vertebrata</taxon>
        <taxon>Euteleostomi</taxon>
        <taxon>Archelosauria</taxon>
        <taxon>Archosauria</taxon>
        <taxon>Dinosauria</taxon>
        <taxon>Saurischia</taxon>
        <taxon>Theropoda</taxon>
        <taxon>Coelurosauria</taxon>
        <taxon>Aves</taxon>
        <taxon>Neognathae</taxon>
        <taxon>Neoaves</taxon>
        <taxon>Telluraves</taxon>
        <taxon>Australaves</taxon>
        <taxon>Passeriformes</taxon>
        <taxon>Cardinalidae</taxon>
        <taxon>Cardinalis</taxon>
    </lineage>
</organism>
<dbReference type="InterPro" id="IPR003599">
    <property type="entry name" value="Ig_sub"/>
</dbReference>
<dbReference type="AlphaFoldDB" id="A0A7K5MNR0"/>
<evidence type="ECO:0000313" key="3">
    <source>
        <dbReference type="Proteomes" id="UP000583740"/>
    </source>
</evidence>
<dbReference type="EMBL" id="VYXE01019410">
    <property type="protein sequence ID" value="NWT32456.1"/>
    <property type="molecule type" value="Genomic_DNA"/>
</dbReference>